<protein>
    <submittedName>
        <fullName evidence="1">Uncharacterized protein</fullName>
    </submittedName>
</protein>
<organism evidence="1 2">
    <name type="scientific">Brassica rapa subsp. trilocularis</name>
    <dbReference type="NCBI Taxonomy" id="1813537"/>
    <lineage>
        <taxon>Eukaryota</taxon>
        <taxon>Viridiplantae</taxon>
        <taxon>Streptophyta</taxon>
        <taxon>Embryophyta</taxon>
        <taxon>Tracheophyta</taxon>
        <taxon>Spermatophyta</taxon>
        <taxon>Magnoliopsida</taxon>
        <taxon>eudicotyledons</taxon>
        <taxon>Gunneridae</taxon>
        <taxon>Pentapetalae</taxon>
        <taxon>rosids</taxon>
        <taxon>malvids</taxon>
        <taxon>Brassicales</taxon>
        <taxon>Brassicaceae</taxon>
        <taxon>Brassiceae</taxon>
        <taxon>Brassica</taxon>
    </lineage>
</organism>
<reference evidence="1 2" key="1">
    <citation type="submission" date="2021-03" db="EMBL/GenBank/DDBJ databases">
        <authorList>
            <person name="King G.J."/>
            <person name="Bancroft I."/>
            <person name="Baten A."/>
            <person name="Bloomfield J."/>
            <person name="Borpatragohain P."/>
            <person name="He Z."/>
            <person name="Irish N."/>
            <person name="Irwin J."/>
            <person name="Liu K."/>
            <person name="Mauleon R.P."/>
            <person name="Moore J."/>
            <person name="Morris R."/>
            <person name="Ostergaard L."/>
            <person name="Wang B."/>
            <person name="Wells R."/>
        </authorList>
    </citation>
    <scope>NUCLEOTIDE SEQUENCE [LARGE SCALE GENOMIC DNA]</scope>
    <source>
        <strain evidence="1">R-o-18</strain>
        <tissue evidence="1">Leaf</tissue>
    </source>
</reference>
<accession>A0ABQ7L3Y9</accession>
<gene>
    <name evidence="1" type="primary">A07g507920.1_BraROA</name>
    <name evidence="1" type="ORF">IGI04_028313</name>
</gene>
<dbReference type="EMBL" id="JADBGQ010000009">
    <property type="protein sequence ID" value="KAG5380471.1"/>
    <property type="molecule type" value="Genomic_DNA"/>
</dbReference>
<dbReference type="Proteomes" id="UP000823674">
    <property type="component" value="Chromosome A07"/>
</dbReference>
<keyword evidence="2" id="KW-1185">Reference proteome</keyword>
<sequence>MRPPVIPCVKDEYSILDMHEKYCFQGLSIEKWKLNQQLFQLLDDLSVECRKFGDVLKSKVHIISKDMKDA</sequence>
<feature type="non-terminal residue" evidence="1">
    <location>
        <position position="70"/>
    </location>
</feature>
<name>A0ABQ7L3Y9_BRACM</name>
<comment type="caution">
    <text evidence="1">The sequence shown here is derived from an EMBL/GenBank/DDBJ whole genome shotgun (WGS) entry which is preliminary data.</text>
</comment>
<evidence type="ECO:0000313" key="2">
    <source>
        <dbReference type="Proteomes" id="UP000823674"/>
    </source>
</evidence>
<evidence type="ECO:0000313" key="1">
    <source>
        <dbReference type="EMBL" id="KAG5380471.1"/>
    </source>
</evidence>
<proteinExistence type="predicted"/>